<dbReference type="Pfam" id="PF01430">
    <property type="entry name" value="HSP33"/>
    <property type="match status" value="1"/>
</dbReference>
<sequence>MSDELHKFLFEGLPVRGLLVRLGASWQELLRRHAEAGGYPAPVSDLLGQMCAAAVLLQGNIKFNGALQLQIQGDGPLRLAVAEVGPDFAFRATAQVQGEVPEGALLSELVNRHRRGRCAITLDPQDRLPGQQPYQGVVALSGADGQPFERLSEVLEHYMQQSEQLDTKLVLAADAHCAAGLLIQRLPPSAEAHLSGQAAAQARAQAREQSDDYPRIATLAASLQPVELLRLDTDTLLHRLFWQEPLLRLQEPGGPKQPRFACSCSRERVAAMLRSLGAAEVDSMLAERAQVEIGCEFCGAQYRFDAVDAAQALLEQPVLAGAAARLQ</sequence>
<evidence type="ECO:0000256" key="4">
    <source>
        <dbReference type="ARBA" id="ARBA00023186"/>
    </source>
</evidence>
<dbReference type="SUPFAM" id="SSF64397">
    <property type="entry name" value="Hsp33 domain"/>
    <property type="match status" value="1"/>
</dbReference>
<name>A0A060NHA9_9BURK</name>
<evidence type="ECO:0000313" key="7">
    <source>
        <dbReference type="Proteomes" id="UP000067461"/>
    </source>
</evidence>
<dbReference type="EMBL" id="AP014568">
    <property type="protein sequence ID" value="BAO80462.1"/>
    <property type="molecule type" value="Genomic_DNA"/>
</dbReference>
<dbReference type="InterPro" id="IPR016154">
    <property type="entry name" value="Heat_shock_Hsp33_C"/>
</dbReference>
<dbReference type="KEGG" id="cbaa:SRAA_0608"/>
<dbReference type="GO" id="GO:0005737">
    <property type="term" value="C:cytoplasm"/>
    <property type="evidence" value="ECO:0007669"/>
    <property type="project" value="InterPro"/>
</dbReference>
<dbReference type="STRING" id="1458425.SRAA_0608"/>
<dbReference type="AlphaFoldDB" id="A0A060NHA9"/>
<accession>A0A060NHA9</accession>
<dbReference type="PANTHER" id="PTHR30111:SF1">
    <property type="entry name" value="33 KDA CHAPERONIN"/>
    <property type="match status" value="1"/>
</dbReference>
<keyword evidence="4" id="KW-0143">Chaperone</keyword>
<dbReference type="CDD" id="cd00498">
    <property type="entry name" value="Hsp33"/>
    <property type="match status" value="1"/>
</dbReference>
<dbReference type="OrthoDB" id="9793753at2"/>
<dbReference type="InterPro" id="IPR023212">
    <property type="entry name" value="Hsp33_helix_hairpin_bin_dom_sf"/>
</dbReference>
<dbReference type="GO" id="GO:0051082">
    <property type="term" value="F:unfolded protein binding"/>
    <property type="evidence" value="ECO:0007669"/>
    <property type="project" value="InterPro"/>
</dbReference>
<dbReference type="Gene3D" id="1.10.287.480">
    <property type="entry name" value="helix hairpin bin"/>
    <property type="match status" value="1"/>
</dbReference>
<dbReference type="Gene3D" id="3.90.1280.10">
    <property type="entry name" value="HSP33 redox switch-like"/>
    <property type="match status" value="1"/>
</dbReference>
<dbReference type="RefSeq" id="WP_045530879.1">
    <property type="nucleotide sequence ID" value="NZ_AP014568.1"/>
</dbReference>
<protein>
    <submittedName>
        <fullName evidence="6">Disulfide bond chaperones of the HSP33 family</fullName>
    </submittedName>
</protein>
<dbReference type="SUPFAM" id="SSF118352">
    <property type="entry name" value="HSP33 redox switch-like"/>
    <property type="match status" value="1"/>
</dbReference>
<evidence type="ECO:0000256" key="3">
    <source>
        <dbReference type="ARBA" id="ARBA00023157"/>
    </source>
</evidence>
<gene>
    <name evidence="6" type="ORF">SRAA_0608</name>
</gene>
<keyword evidence="3" id="KW-1015">Disulfide bond</keyword>
<evidence type="ECO:0000256" key="2">
    <source>
        <dbReference type="ARBA" id="ARBA00022833"/>
    </source>
</evidence>
<dbReference type="GO" id="GO:0042026">
    <property type="term" value="P:protein refolding"/>
    <property type="evidence" value="ECO:0007669"/>
    <property type="project" value="TreeGrafter"/>
</dbReference>
<keyword evidence="5" id="KW-0676">Redox-active center</keyword>
<evidence type="ECO:0000313" key="6">
    <source>
        <dbReference type="EMBL" id="BAO80462.1"/>
    </source>
</evidence>
<keyword evidence="2" id="KW-0862">Zinc</keyword>
<organism evidence="6 7">
    <name type="scientific">Serpentinimonas raichei</name>
    <dbReference type="NCBI Taxonomy" id="1458425"/>
    <lineage>
        <taxon>Bacteria</taxon>
        <taxon>Pseudomonadati</taxon>
        <taxon>Pseudomonadota</taxon>
        <taxon>Betaproteobacteria</taxon>
        <taxon>Burkholderiales</taxon>
        <taxon>Comamonadaceae</taxon>
        <taxon>Serpentinimonas</taxon>
    </lineage>
</organism>
<evidence type="ECO:0000256" key="5">
    <source>
        <dbReference type="ARBA" id="ARBA00023284"/>
    </source>
</evidence>
<keyword evidence="1" id="KW-0963">Cytoplasm</keyword>
<dbReference type="PANTHER" id="PTHR30111">
    <property type="entry name" value="33 KDA CHAPERONIN"/>
    <property type="match status" value="1"/>
</dbReference>
<keyword evidence="7" id="KW-1185">Reference proteome</keyword>
<dbReference type="Gene3D" id="3.55.30.10">
    <property type="entry name" value="Hsp33 domain"/>
    <property type="match status" value="1"/>
</dbReference>
<reference evidence="6 7" key="1">
    <citation type="journal article" date="2014" name="Nat. Commun.">
        <title>Physiological and genomic features of highly alkaliphilic hydrogen-utilizing Betaproteobacteria from a continental serpentinizing site.</title>
        <authorList>
            <person name="Suzuki S."/>
            <person name="Kuenen J.G."/>
            <person name="Schipper K."/>
            <person name="van der Velde S."/>
            <person name="Ishii S."/>
            <person name="Wu A."/>
            <person name="Sorokin D.Y."/>
            <person name="Tenney A."/>
            <person name="Meng X.Y."/>
            <person name="Morrill P.L."/>
            <person name="Kamagata Y."/>
            <person name="Muyzer G."/>
            <person name="Nealson K.H."/>
        </authorList>
    </citation>
    <scope>NUCLEOTIDE SEQUENCE [LARGE SCALE GENOMIC DNA]</scope>
    <source>
        <strain evidence="6 7">A1</strain>
    </source>
</reference>
<dbReference type="GO" id="GO:0044183">
    <property type="term" value="F:protein folding chaperone"/>
    <property type="evidence" value="ECO:0007669"/>
    <property type="project" value="TreeGrafter"/>
</dbReference>
<dbReference type="Proteomes" id="UP000067461">
    <property type="component" value="Chromosome"/>
</dbReference>
<dbReference type="InterPro" id="IPR000397">
    <property type="entry name" value="Heat_shock_Hsp33"/>
</dbReference>
<evidence type="ECO:0000256" key="1">
    <source>
        <dbReference type="ARBA" id="ARBA00022490"/>
    </source>
</evidence>
<dbReference type="HOGENOM" id="CLU_054493_0_0_4"/>
<dbReference type="InterPro" id="IPR016153">
    <property type="entry name" value="Heat_shock_Hsp33_N"/>
</dbReference>
<proteinExistence type="predicted"/>
<dbReference type="PIRSF" id="PIRSF005261">
    <property type="entry name" value="Heat_shock_Hsp33"/>
    <property type="match status" value="1"/>
</dbReference>